<sequence length="69" mass="7594">MCTHLWLKDPLKVTPASLNSLKRDANPPQIVTVATGLFCELSARSTNALYKNVPASIDRLLTNEEALEL</sequence>
<dbReference type="EMBL" id="JBICCN010000053">
    <property type="protein sequence ID" value="KAL3097910.1"/>
    <property type="molecule type" value="Genomic_DNA"/>
</dbReference>
<proteinExistence type="predicted"/>
<keyword evidence="2" id="KW-1185">Reference proteome</keyword>
<organism evidence="1 2">
    <name type="scientific">Heterodera schachtii</name>
    <name type="common">Sugarbeet cyst nematode worm</name>
    <name type="synonym">Tylenchus schachtii</name>
    <dbReference type="NCBI Taxonomy" id="97005"/>
    <lineage>
        <taxon>Eukaryota</taxon>
        <taxon>Metazoa</taxon>
        <taxon>Ecdysozoa</taxon>
        <taxon>Nematoda</taxon>
        <taxon>Chromadorea</taxon>
        <taxon>Rhabditida</taxon>
        <taxon>Tylenchina</taxon>
        <taxon>Tylenchomorpha</taxon>
        <taxon>Tylenchoidea</taxon>
        <taxon>Heteroderidae</taxon>
        <taxon>Heteroderinae</taxon>
        <taxon>Heterodera</taxon>
    </lineage>
</organism>
<dbReference type="AlphaFoldDB" id="A0ABD2K4U3"/>
<accession>A0ABD2K4U3</accession>
<gene>
    <name evidence="1" type="ORF">niasHS_000645</name>
</gene>
<comment type="caution">
    <text evidence="1">The sequence shown here is derived from an EMBL/GenBank/DDBJ whole genome shotgun (WGS) entry which is preliminary data.</text>
</comment>
<name>A0ABD2K4U3_HETSC</name>
<reference evidence="1 2" key="1">
    <citation type="submission" date="2024-10" db="EMBL/GenBank/DDBJ databases">
        <authorList>
            <person name="Kim D."/>
        </authorList>
    </citation>
    <scope>NUCLEOTIDE SEQUENCE [LARGE SCALE GENOMIC DNA]</scope>
    <source>
        <strain evidence="1">Taebaek</strain>
    </source>
</reference>
<protein>
    <submittedName>
        <fullName evidence="1">Uncharacterized protein</fullName>
    </submittedName>
</protein>
<evidence type="ECO:0000313" key="1">
    <source>
        <dbReference type="EMBL" id="KAL3097910.1"/>
    </source>
</evidence>
<evidence type="ECO:0000313" key="2">
    <source>
        <dbReference type="Proteomes" id="UP001620645"/>
    </source>
</evidence>
<dbReference type="Proteomes" id="UP001620645">
    <property type="component" value="Unassembled WGS sequence"/>
</dbReference>